<gene>
    <name evidence="13" type="ORF">DPCES_5002</name>
</gene>
<dbReference type="InterPro" id="IPR048714">
    <property type="entry name" value="DpiA-like_HTH"/>
</dbReference>
<name>A0A098B7P0_DESHA</name>
<keyword evidence="2 10" id="KW-0963">Cytoplasm</keyword>
<dbReference type="AlphaFoldDB" id="A0A098B7P0"/>
<keyword evidence="6 10" id="KW-0238">DNA-binding</keyword>
<dbReference type="Pfam" id="PF20714">
    <property type="entry name" value="HTH_64"/>
    <property type="match status" value="1"/>
</dbReference>
<sequence>MKLIDLILVEDDPMVMEVNEGFIKKIGGFRICGKARTGKKAIEIIQDVRPCLVILDIYLPDLNGIQILKEIRQLGIPTDIILITAAQDVATVQAGLRFGVVDYIIKPFKYERIHTALSNYYSYAEQLQNRWEINQEDLDRLIKIYPHQDTLAARSREELPKGLREITLQQVYNFLKETPVGLSAEEVAEGVGLARVTARRYLEYLEKINCVLLETQYGTVGRPINKYRIVL</sequence>
<dbReference type="InterPro" id="IPR011006">
    <property type="entry name" value="CheY-like_superfamily"/>
</dbReference>
<dbReference type="GO" id="GO:0000156">
    <property type="term" value="F:phosphorelay response regulator activity"/>
    <property type="evidence" value="ECO:0007669"/>
    <property type="project" value="TreeGrafter"/>
</dbReference>
<dbReference type="Pfam" id="PF00072">
    <property type="entry name" value="Response_reg"/>
    <property type="match status" value="1"/>
</dbReference>
<evidence type="ECO:0000256" key="9">
    <source>
        <dbReference type="ARBA" id="ARBA00024867"/>
    </source>
</evidence>
<keyword evidence="7 10" id="KW-0010">Activator</keyword>
<evidence type="ECO:0000256" key="2">
    <source>
        <dbReference type="ARBA" id="ARBA00022490"/>
    </source>
</evidence>
<dbReference type="InterPro" id="IPR001789">
    <property type="entry name" value="Sig_transdc_resp-reg_receiver"/>
</dbReference>
<dbReference type="PANTHER" id="PTHR45526:SF1">
    <property type="entry name" value="TRANSCRIPTIONAL REGULATORY PROTEIN DCUR-RELATED"/>
    <property type="match status" value="1"/>
</dbReference>
<evidence type="ECO:0000256" key="8">
    <source>
        <dbReference type="ARBA" id="ARBA00023163"/>
    </source>
</evidence>
<dbReference type="InterPro" id="IPR051271">
    <property type="entry name" value="2C-system_Tx_regulators"/>
</dbReference>
<keyword evidence="4 10" id="KW-0902">Two-component regulatory system</keyword>
<keyword evidence="5 10" id="KW-0805">Transcription regulation</keyword>
<dbReference type="CDD" id="cd19925">
    <property type="entry name" value="REC_citrate_TCS"/>
    <property type="match status" value="1"/>
</dbReference>
<accession>A0A098B7P0</accession>
<protein>
    <recommendedName>
        <fullName evidence="10">Transcriptional regulatory protein</fullName>
    </recommendedName>
</protein>
<evidence type="ECO:0000256" key="10">
    <source>
        <dbReference type="PIRNR" id="PIRNR006171"/>
    </source>
</evidence>
<keyword evidence="8 10" id="KW-0804">Transcription</keyword>
<evidence type="ECO:0000259" key="12">
    <source>
        <dbReference type="PROSITE" id="PS50110"/>
    </source>
</evidence>
<evidence type="ECO:0000256" key="11">
    <source>
        <dbReference type="PROSITE-ProRule" id="PRU00169"/>
    </source>
</evidence>
<dbReference type="InterPro" id="IPR036390">
    <property type="entry name" value="WH_DNA-bd_sf"/>
</dbReference>
<keyword evidence="3 11" id="KW-0597">Phosphoprotein</keyword>
<dbReference type="PATRIC" id="fig|49338.4.peg.5380"/>
<organism evidence="13">
    <name type="scientific">Desulfitobacterium hafniense</name>
    <name type="common">Desulfitobacterium frappieri</name>
    <dbReference type="NCBI Taxonomy" id="49338"/>
    <lineage>
        <taxon>Bacteria</taxon>
        <taxon>Bacillati</taxon>
        <taxon>Bacillota</taxon>
        <taxon>Clostridia</taxon>
        <taxon>Eubacteriales</taxon>
        <taxon>Desulfitobacteriaceae</taxon>
        <taxon>Desulfitobacterium</taxon>
    </lineage>
</organism>
<evidence type="ECO:0000256" key="6">
    <source>
        <dbReference type="ARBA" id="ARBA00023125"/>
    </source>
</evidence>
<dbReference type="Gene3D" id="3.40.50.2300">
    <property type="match status" value="1"/>
</dbReference>
<evidence type="ECO:0000256" key="1">
    <source>
        <dbReference type="ARBA" id="ARBA00004496"/>
    </source>
</evidence>
<dbReference type="SMART" id="SM00448">
    <property type="entry name" value="REC"/>
    <property type="match status" value="1"/>
</dbReference>
<dbReference type="RefSeq" id="WP_208926493.1">
    <property type="nucleotide sequence ID" value="NZ_LK996017.1"/>
</dbReference>
<feature type="domain" description="Response regulatory" evidence="12">
    <location>
        <begin position="5"/>
        <end position="121"/>
    </location>
</feature>
<proteinExistence type="predicted"/>
<dbReference type="GO" id="GO:0003677">
    <property type="term" value="F:DNA binding"/>
    <property type="evidence" value="ECO:0007669"/>
    <property type="project" value="UniProtKB-KW"/>
</dbReference>
<dbReference type="SUPFAM" id="SSF52172">
    <property type="entry name" value="CheY-like"/>
    <property type="match status" value="1"/>
</dbReference>
<evidence type="ECO:0000256" key="4">
    <source>
        <dbReference type="ARBA" id="ARBA00023012"/>
    </source>
</evidence>
<evidence type="ECO:0000256" key="7">
    <source>
        <dbReference type="ARBA" id="ARBA00023159"/>
    </source>
</evidence>
<dbReference type="InterPro" id="IPR024187">
    <property type="entry name" value="Sig_transdc_resp-reg_cit/mal"/>
</dbReference>
<evidence type="ECO:0000313" key="13">
    <source>
        <dbReference type="EMBL" id="CDX04888.1"/>
    </source>
</evidence>
<reference evidence="13" key="1">
    <citation type="submission" date="2014-07" db="EMBL/GenBank/DDBJ databases">
        <authorList>
            <person name="Hornung V.Bastian."/>
        </authorList>
    </citation>
    <scope>NUCLEOTIDE SEQUENCE</scope>
    <source>
        <strain evidence="13">PCE-S</strain>
    </source>
</reference>
<comment type="function">
    <text evidence="9">May play the central regulatory role in sporulation. It may be an element of the effector pathway responsible for the activation of sporulation genes in response to nutritional stress. Spo0A may act in concert with spo0H (a sigma factor) to control the expression of some genes that are critical to the sporulation process.</text>
</comment>
<dbReference type="PANTHER" id="PTHR45526">
    <property type="entry name" value="TRANSCRIPTIONAL REGULATORY PROTEIN DPIA"/>
    <property type="match status" value="1"/>
</dbReference>
<evidence type="ECO:0000256" key="5">
    <source>
        <dbReference type="ARBA" id="ARBA00023015"/>
    </source>
</evidence>
<dbReference type="GO" id="GO:0005737">
    <property type="term" value="C:cytoplasm"/>
    <property type="evidence" value="ECO:0007669"/>
    <property type="project" value="UniProtKB-SubCell"/>
</dbReference>
<evidence type="ECO:0000256" key="3">
    <source>
        <dbReference type="ARBA" id="ARBA00022553"/>
    </source>
</evidence>
<dbReference type="PROSITE" id="PS50110">
    <property type="entry name" value="RESPONSE_REGULATORY"/>
    <property type="match status" value="1"/>
</dbReference>
<dbReference type="SUPFAM" id="SSF46785">
    <property type="entry name" value="Winged helix' DNA-binding domain"/>
    <property type="match status" value="1"/>
</dbReference>
<dbReference type="GO" id="GO:0003700">
    <property type="term" value="F:DNA-binding transcription factor activity"/>
    <property type="evidence" value="ECO:0007669"/>
    <property type="project" value="InterPro"/>
</dbReference>
<dbReference type="EMBL" id="LK996017">
    <property type="protein sequence ID" value="CDX04888.1"/>
    <property type="molecule type" value="Genomic_DNA"/>
</dbReference>
<comment type="subcellular location">
    <subcellularLocation>
        <location evidence="1 10">Cytoplasm</location>
    </subcellularLocation>
</comment>
<dbReference type="PIRSF" id="PIRSF006171">
    <property type="entry name" value="RR_citrat_malat"/>
    <property type="match status" value="1"/>
</dbReference>
<feature type="modified residue" description="4-aspartylphosphate" evidence="11">
    <location>
        <position position="56"/>
    </location>
</feature>